<sequence>MSLQYTICWLLFIVDEDDDNDVGVFFVKKSGPNIARNINIGFVRRFLVRTDSFRISIGRLIPFKRKYNPHALQTDSPIRKEKLEIYSIIRFVDGSLCLKKHK</sequence>
<name>A0ABQ8JI04_DERPT</name>
<dbReference type="EMBL" id="NJHN03000037">
    <property type="protein sequence ID" value="KAH9422067.1"/>
    <property type="molecule type" value="Genomic_DNA"/>
</dbReference>
<keyword evidence="2" id="KW-1185">Reference proteome</keyword>
<evidence type="ECO:0000313" key="2">
    <source>
        <dbReference type="Proteomes" id="UP000887458"/>
    </source>
</evidence>
<reference evidence="1 2" key="2">
    <citation type="journal article" date="2022" name="Mol. Biol. Evol.">
        <title>Comparative Genomics Reveals Insights into the Divergent Evolution of Astigmatic Mites and Household Pest Adaptations.</title>
        <authorList>
            <person name="Xiong Q."/>
            <person name="Wan A.T."/>
            <person name="Liu X."/>
            <person name="Fung C.S."/>
            <person name="Xiao X."/>
            <person name="Malainual N."/>
            <person name="Hou J."/>
            <person name="Wang L."/>
            <person name="Wang M."/>
            <person name="Yang K.Y."/>
            <person name="Cui Y."/>
            <person name="Leung E.L."/>
            <person name="Nong W."/>
            <person name="Shin S.K."/>
            <person name="Au S.W."/>
            <person name="Jeong K.Y."/>
            <person name="Chew F.T."/>
            <person name="Hui J.H."/>
            <person name="Leung T.F."/>
            <person name="Tungtrongchitr A."/>
            <person name="Zhong N."/>
            <person name="Liu Z."/>
            <person name="Tsui S.K."/>
        </authorList>
    </citation>
    <scope>NUCLEOTIDE SEQUENCE [LARGE SCALE GENOMIC DNA]</scope>
    <source>
        <strain evidence="1">Derp</strain>
    </source>
</reference>
<protein>
    <submittedName>
        <fullName evidence="1">Uncharacterized protein</fullName>
    </submittedName>
</protein>
<reference evidence="1 2" key="1">
    <citation type="journal article" date="2018" name="J. Allergy Clin. Immunol.">
        <title>High-quality assembly of Dermatophagoides pteronyssinus genome and transcriptome reveals a wide range of novel allergens.</title>
        <authorList>
            <person name="Liu X.Y."/>
            <person name="Yang K.Y."/>
            <person name="Wang M.Q."/>
            <person name="Kwok J.S."/>
            <person name="Zeng X."/>
            <person name="Yang Z."/>
            <person name="Xiao X.J."/>
            <person name="Lau C.P."/>
            <person name="Li Y."/>
            <person name="Huang Z.M."/>
            <person name="Ba J.G."/>
            <person name="Yim A.K."/>
            <person name="Ouyang C.Y."/>
            <person name="Ngai S.M."/>
            <person name="Chan T.F."/>
            <person name="Leung E.L."/>
            <person name="Liu L."/>
            <person name="Liu Z.G."/>
            <person name="Tsui S.K."/>
        </authorList>
    </citation>
    <scope>NUCLEOTIDE SEQUENCE [LARGE SCALE GENOMIC DNA]</scope>
    <source>
        <strain evidence="1">Derp</strain>
    </source>
</reference>
<organism evidence="1 2">
    <name type="scientific">Dermatophagoides pteronyssinus</name>
    <name type="common">European house dust mite</name>
    <dbReference type="NCBI Taxonomy" id="6956"/>
    <lineage>
        <taxon>Eukaryota</taxon>
        <taxon>Metazoa</taxon>
        <taxon>Ecdysozoa</taxon>
        <taxon>Arthropoda</taxon>
        <taxon>Chelicerata</taxon>
        <taxon>Arachnida</taxon>
        <taxon>Acari</taxon>
        <taxon>Acariformes</taxon>
        <taxon>Sarcoptiformes</taxon>
        <taxon>Astigmata</taxon>
        <taxon>Psoroptidia</taxon>
        <taxon>Analgoidea</taxon>
        <taxon>Pyroglyphidae</taxon>
        <taxon>Dermatophagoidinae</taxon>
        <taxon>Dermatophagoides</taxon>
    </lineage>
</organism>
<evidence type="ECO:0000313" key="1">
    <source>
        <dbReference type="EMBL" id="KAH9422067.1"/>
    </source>
</evidence>
<comment type="caution">
    <text evidence="1">The sequence shown here is derived from an EMBL/GenBank/DDBJ whole genome shotgun (WGS) entry which is preliminary data.</text>
</comment>
<gene>
    <name evidence="1" type="ORF">DERP_002359</name>
</gene>
<proteinExistence type="predicted"/>
<accession>A0ABQ8JI04</accession>
<dbReference type="Proteomes" id="UP000887458">
    <property type="component" value="Unassembled WGS sequence"/>
</dbReference>